<protein>
    <submittedName>
        <fullName evidence="1">Uncharacterized protein</fullName>
    </submittedName>
</protein>
<dbReference type="OrthoDB" id="3260407at2759"/>
<proteinExistence type="predicted"/>
<sequence length="144" mass="17161">MGCEGFEDGHHIFVKCPQFGKLREEAGEEITMNIKKLGSERGVDERDISTLLEKVKFFFEDSQEFWPLGDSQYFLVHVTKLEKWIRRELFETTLLYQRFIHAIATQIHTTSIRLASRIFGEVQRIATRSWERDYRGPYEIERRD</sequence>
<evidence type="ECO:0000313" key="1">
    <source>
        <dbReference type="EMBL" id="TFK37787.1"/>
    </source>
</evidence>
<evidence type="ECO:0000313" key="2">
    <source>
        <dbReference type="Proteomes" id="UP000308652"/>
    </source>
</evidence>
<dbReference type="EMBL" id="ML213606">
    <property type="protein sequence ID" value="TFK37787.1"/>
    <property type="molecule type" value="Genomic_DNA"/>
</dbReference>
<gene>
    <name evidence="1" type="ORF">BDQ12DRAFT_652399</name>
</gene>
<name>A0A5C3LYZ0_9AGAR</name>
<keyword evidence="2" id="KW-1185">Reference proteome</keyword>
<accession>A0A5C3LYZ0</accession>
<organism evidence="1 2">
    <name type="scientific">Crucibulum laeve</name>
    <dbReference type="NCBI Taxonomy" id="68775"/>
    <lineage>
        <taxon>Eukaryota</taxon>
        <taxon>Fungi</taxon>
        <taxon>Dikarya</taxon>
        <taxon>Basidiomycota</taxon>
        <taxon>Agaricomycotina</taxon>
        <taxon>Agaricomycetes</taxon>
        <taxon>Agaricomycetidae</taxon>
        <taxon>Agaricales</taxon>
        <taxon>Agaricineae</taxon>
        <taxon>Nidulariaceae</taxon>
        <taxon>Crucibulum</taxon>
    </lineage>
</organism>
<dbReference type="Proteomes" id="UP000308652">
    <property type="component" value="Unassembled WGS sequence"/>
</dbReference>
<dbReference type="AlphaFoldDB" id="A0A5C3LYZ0"/>
<reference evidence="1 2" key="1">
    <citation type="journal article" date="2019" name="Nat. Ecol. Evol.">
        <title>Megaphylogeny resolves global patterns of mushroom evolution.</title>
        <authorList>
            <person name="Varga T."/>
            <person name="Krizsan K."/>
            <person name="Foldi C."/>
            <person name="Dima B."/>
            <person name="Sanchez-Garcia M."/>
            <person name="Sanchez-Ramirez S."/>
            <person name="Szollosi G.J."/>
            <person name="Szarkandi J.G."/>
            <person name="Papp V."/>
            <person name="Albert L."/>
            <person name="Andreopoulos W."/>
            <person name="Angelini C."/>
            <person name="Antonin V."/>
            <person name="Barry K.W."/>
            <person name="Bougher N.L."/>
            <person name="Buchanan P."/>
            <person name="Buyck B."/>
            <person name="Bense V."/>
            <person name="Catcheside P."/>
            <person name="Chovatia M."/>
            <person name="Cooper J."/>
            <person name="Damon W."/>
            <person name="Desjardin D."/>
            <person name="Finy P."/>
            <person name="Geml J."/>
            <person name="Haridas S."/>
            <person name="Hughes K."/>
            <person name="Justo A."/>
            <person name="Karasinski D."/>
            <person name="Kautmanova I."/>
            <person name="Kiss B."/>
            <person name="Kocsube S."/>
            <person name="Kotiranta H."/>
            <person name="LaButti K.M."/>
            <person name="Lechner B.E."/>
            <person name="Liimatainen K."/>
            <person name="Lipzen A."/>
            <person name="Lukacs Z."/>
            <person name="Mihaltcheva S."/>
            <person name="Morgado L.N."/>
            <person name="Niskanen T."/>
            <person name="Noordeloos M.E."/>
            <person name="Ohm R.A."/>
            <person name="Ortiz-Santana B."/>
            <person name="Ovrebo C."/>
            <person name="Racz N."/>
            <person name="Riley R."/>
            <person name="Savchenko A."/>
            <person name="Shiryaev A."/>
            <person name="Soop K."/>
            <person name="Spirin V."/>
            <person name="Szebenyi C."/>
            <person name="Tomsovsky M."/>
            <person name="Tulloss R.E."/>
            <person name="Uehling J."/>
            <person name="Grigoriev I.V."/>
            <person name="Vagvolgyi C."/>
            <person name="Papp T."/>
            <person name="Martin F.M."/>
            <person name="Miettinen O."/>
            <person name="Hibbett D.S."/>
            <person name="Nagy L.G."/>
        </authorList>
    </citation>
    <scope>NUCLEOTIDE SEQUENCE [LARGE SCALE GENOMIC DNA]</scope>
    <source>
        <strain evidence="1 2">CBS 166.37</strain>
    </source>
</reference>